<sequence>MTHKVLKVLGMSAAIATAFSALPAIAQSLTVASKLPGKVHLLPATLETTQWGWFDNAQAPVLTVDSGDTVVMETMMHAHNQIVPGKTIEELKKLRTDHPGRGPHTLTGPIFVNGAEPGDVLKITINRIVPRAYGTNFNIPGMFGQFPKEFQDGQVKYLYLDMERKIAEFLPGIEIPLRPFPGTIGVARAEPGRYSSVPPGEYAGNMDIRELTEGTTLFVPVLVKGGLLWSGDSHAAQGNGEVNLTAIETAYKELNVTLEVIKGTKLDMPRIETKTHWVTMGFDKDLNLAWEGAKAQTVKYLGEQRKLSADEAAKLMSKVSDCRVSQVVNIKKGIHCMNPKDLKAKGIPERPLAETKDYLVSVGNDADANKAMDNASMGMIDALQKSKGLSRLDAYALVSMAMDCRVGDMSGPQKSIHCLLPKSLWVTAKK</sequence>
<dbReference type="Gene3D" id="2.60.120.580">
    <property type="entry name" value="Acetamidase/Formamidase-like domains"/>
    <property type="match status" value="2"/>
</dbReference>
<protein>
    <submittedName>
        <fullName evidence="2">Acetamidase/formamidase family protein</fullName>
    </submittedName>
</protein>
<organism evidence="2 3">
    <name type="scientific">Candidatus Dechloromonas phosphorivorans</name>
    <dbReference type="NCBI Taxonomy" id="2899244"/>
    <lineage>
        <taxon>Bacteria</taxon>
        <taxon>Pseudomonadati</taxon>
        <taxon>Pseudomonadota</taxon>
        <taxon>Betaproteobacteria</taxon>
        <taxon>Rhodocyclales</taxon>
        <taxon>Azonexaceae</taxon>
        <taxon>Dechloromonas</taxon>
    </lineage>
</organism>
<evidence type="ECO:0000313" key="2">
    <source>
        <dbReference type="EMBL" id="MBK8888952.1"/>
    </source>
</evidence>
<accession>A0A9D7LJE4</accession>
<dbReference type="InterPro" id="IPR004304">
    <property type="entry name" value="FmdA_AmdA"/>
</dbReference>
<proteinExistence type="predicted"/>
<name>A0A9D7LJE4_9RHOO</name>
<dbReference type="SUPFAM" id="SSF141130">
    <property type="entry name" value="Acetamidase/Formamidase-like"/>
    <property type="match status" value="2"/>
</dbReference>
<dbReference type="Gene3D" id="3.10.28.20">
    <property type="entry name" value="Acetamidase/Formamidase-like domains"/>
    <property type="match status" value="2"/>
</dbReference>
<gene>
    <name evidence="2" type="ORF">IPN75_00540</name>
</gene>
<keyword evidence="1" id="KW-0732">Signal</keyword>
<dbReference type="PANTHER" id="PTHR31891">
    <property type="entry name" value="FORMAMIDASE C869.04-RELATED"/>
    <property type="match status" value="1"/>
</dbReference>
<evidence type="ECO:0000313" key="3">
    <source>
        <dbReference type="Proteomes" id="UP000808146"/>
    </source>
</evidence>
<feature type="signal peptide" evidence="1">
    <location>
        <begin position="1"/>
        <end position="26"/>
    </location>
</feature>
<dbReference type="GO" id="GO:0016811">
    <property type="term" value="F:hydrolase activity, acting on carbon-nitrogen (but not peptide) bonds, in linear amides"/>
    <property type="evidence" value="ECO:0007669"/>
    <property type="project" value="InterPro"/>
</dbReference>
<dbReference type="PANTHER" id="PTHR31891:SF1">
    <property type="entry name" value="FORMAMIDASE C869.04-RELATED"/>
    <property type="match status" value="1"/>
</dbReference>
<dbReference type="EMBL" id="JADKBR010000001">
    <property type="protein sequence ID" value="MBK8888952.1"/>
    <property type="molecule type" value="Genomic_DNA"/>
</dbReference>
<evidence type="ECO:0000256" key="1">
    <source>
        <dbReference type="SAM" id="SignalP"/>
    </source>
</evidence>
<comment type="caution">
    <text evidence="2">The sequence shown here is derived from an EMBL/GenBank/DDBJ whole genome shotgun (WGS) entry which is preliminary data.</text>
</comment>
<dbReference type="AlphaFoldDB" id="A0A9D7LJE4"/>
<dbReference type="Proteomes" id="UP000808146">
    <property type="component" value="Unassembled WGS sequence"/>
</dbReference>
<reference evidence="3" key="1">
    <citation type="journal article" date="2021" name="Nat. Commun.">
        <title>Connecting structure to function with the recovery of over 1000 high-quality metagenome-assembled genomes from activated sludge using long-read sequencing.</title>
        <authorList>
            <person name="Singleton C.M."/>
            <person name="Petriglieri F."/>
            <person name="Kristensen J.M."/>
            <person name="Kirkegaard R.H."/>
            <person name="Michaelsen T.Y."/>
            <person name="Andersen M.H."/>
            <person name="Kondrotaite Z."/>
            <person name="Karst S.M."/>
            <person name="Dueholm M.S."/>
            <person name="Nielsen P.H."/>
            <person name="Albertsen M."/>
        </authorList>
    </citation>
    <scope>NUCLEOTIDE SEQUENCE [LARGE SCALE GENOMIC DNA]</scope>
</reference>
<feature type="chain" id="PRO_5039590928" evidence="1">
    <location>
        <begin position="27"/>
        <end position="430"/>
    </location>
</feature>
<dbReference type="Pfam" id="PF03069">
    <property type="entry name" value="FmdA_AmdA"/>
    <property type="match status" value="2"/>
</dbReference>